<proteinExistence type="predicted"/>
<sequence length="248" mass="28796">MSWSNDSVLEFIELYKSEEILWNPKHPSYKNRCQVSKAWERIRNNFGVRCSVTDLKKKKESLLTSYRSIKKKNLPEFRVSWFAFPLLDSFLGGKYKNEGGWVEGESVEFIDASSFTSNEPCSDDLNFESTKLNEGTKTKNIMVNQCKQNDPRLSNCKRKNPSYQRIEEQLIKISPDESDESDLYCQLLAKKLKKLDENQREIAMHEINNIVFRLKMEQNNYESQTISSKMKSPVFVITAEASDSNNGD</sequence>
<dbReference type="SMART" id="SM00595">
    <property type="entry name" value="MADF"/>
    <property type="match status" value="1"/>
</dbReference>
<dbReference type="Proteomes" id="UP001497472">
    <property type="component" value="Unassembled WGS sequence"/>
</dbReference>
<name>A0AAV1J5N0_9NEOP</name>
<dbReference type="Pfam" id="PF10545">
    <property type="entry name" value="MADF_DNA_bdg"/>
    <property type="match status" value="1"/>
</dbReference>
<dbReference type="PANTHER" id="PTHR21505">
    <property type="entry name" value="MADF DOMAIN-CONTAINING PROTEIN-RELATED"/>
    <property type="match status" value="1"/>
</dbReference>
<keyword evidence="3" id="KW-1185">Reference proteome</keyword>
<organism evidence="2 3">
    <name type="scientific">Leptosia nina</name>
    <dbReference type="NCBI Taxonomy" id="320188"/>
    <lineage>
        <taxon>Eukaryota</taxon>
        <taxon>Metazoa</taxon>
        <taxon>Ecdysozoa</taxon>
        <taxon>Arthropoda</taxon>
        <taxon>Hexapoda</taxon>
        <taxon>Insecta</taxon>
        <taxon>Pterygota</taxon>
        <taxon>Neoptera</taxon>
        <taxon>Endopterygota</taxon>
        <taxon>Lepidoptera</taxon>
        <taxon>Glossata</taxon>
        <taxon>Ditrysia</taxon>
        <taxon>Papilionoidea</taxon>
        <taxon>Pieridae</taxon>
        <taxon>Pierinae</taxon>
        <taxon>Leptosia</taxon>
    </lineage>
</organism>
<dbReference type="AlphaFoldDB" id="A0AAV1J5N0"/>
<dbReference type="EMBL" id="CAVLEF010000005">
    <property type="protein sequence ID" value="CAK1543826.1"/>
    <property type="molecule type" value="Genomic_DNA"/>
</dbReference>
<evidence type="ECO:0000313" key="3">
    <source>
        <dbReference type="Proteomes" id="UP001497472"/>
    </source>
</evidence>
<evidence type="ECO:0000259" key="1">
    <source>
        <dbReference type="PROSITE" id="PS51029"/>
    </source>
</evidence>
<dbReference type="PANTHER" id="PTHR21505:SF12">
    <property type="entry name" value="MADF DOMAIN-CONTAINING PROTEIN-RELATED"/>
    <property type="match status" value="1"/>
</dbReference>
<gene>
    <name evidence="2" type="ORF">LNINA_LOCUS3618</name>
</gene>
<evidence type="ECO:0000313" key="2">
    <source>
        <dbReference type="EMBL" id="CAK1543826.1"/>
    </source>
</evidence>
<feature type="domain" description="MADF" evidence="1">
    <location>
        <begin position="10"/>
        <end position="115"/>
    </location>
</feature>
<dbReference type="PROSITE" id="PS51029">
    <property type="entry name" value="MADF"/>
    <property type="match status" value="1"/>
</dbReference>
<accession>A0AAV1J5N0</accession>
<comment type="caution">
    <text evidence="2">The sequence shown here is derived from an EMBL/GenBank/DDBJ whole genome shotgun (WGS) entry which is preliminary data.</text>
</comment>
<dbReference type="InterPro" id="IPR006578">
    <property type="entry name" value="MADF-dom"/>
</dbReference>
<protein>
    <recommendedName>
        <fullName evidence="1">MADF domain-containing protein</fullName>
    </recommendedName>
</protein>
<reference evidence="2 3" key="1">
    <citation type="submission" date="2023-11" db="EMBL/GenBank/DDBJ databases">
        <authorList>
            <person name="Okamura Y."/>
        </authorList>
    </citation>
    <scope>NUCLEOTIDE SEQUENCE [LARGE SCALE GENOMIC DNA]</scope>
</reference>